<accession>A0ABS4QPP7</accession>
<proteinExistence type="predicted"/>
<feature type="compositionally biased region" description="Basic and acidic residues" evidence="2">
    <location>
        <begin position="1920"/>
        <end position="1929"/>
    </location>
</feature>
<feature type="region of interest" description="Disordered" evidence="2">
    <location>
        <begin position="635"/>
        <end position="723"/>
    </location>
</feature>
<dbReference type="PANTHER" id="PTHR24216">
    <property type="entry name" value="PAXILLIN-RELATED"/>
    <property type="match status" value="1"/>
</dbReference>
<feature type="region of interest" description="Disordered" evidence="2">
    <location>
        <begin position="462"/>
        <end position="494"/>
    </location>
</feature>
<feature type="compositionally biased region" description="Basic and acidic residues" evidence="2">
    <location>
        <begin position="1593"/>
        <end position="1612"/>
    </location>
</feature>
<dbReference type="RefSeq" id="WP_209896897.1">
    <property type="nucleotide sequence ID" value="NZ_JAGGMR010000001.1"/>
</dbReference>
<evidence type="ECO:0000313" key="5">
    <source>
        <dbReference type="Proteomes" id="UP001519325"/>
    </source>
</evidence>
<feature type="domain" description="Outer membrane channel protein CpnT-like N-terminal" evidence="3">
    <location>
        <begin position="14"/>
        <end position="131"/>
    </location>
</feature>
<evidence type="ECO:0000313" key="4">
    <source>
        <dbReference type="EMBL" id="MBP2193675.1"/>
    </source>
</evidence>
<feature type="region of interest" description="Disordered" evidence="2">
    <location>
        <begin position="417"/>
        <end position="443"/>
    </location>
</feature>
<feature type="compositionally biased region" description="Basic and acidic residues" evidence="2">
    <location>
        <begin position="1565"/>
        <end position="1576"/>
    </location>
</feature>
<dbReference type="EMBL" id="JAGGMR010000001">
    <property type="protein sequence ID" value="MBP2193675.1"/>
    <property type="molecule type" value="Genomic_DNA"/>
</dbReference>
<feature type="compositionally biased region" description="Low complexity" evidence="2">
    <location>
        <begin position="462"/>
        <end position="488"/>
    </location>
</feature>
<keyword evidence="5" id="KW-1185">Reference proteome</keyword>
<dbReference type="Pfam" id="PF25547">
    <property type="entry name" value="WXG100_2"/>
    <property type="match status" value="1"/>
</dbReference>
<evidence type="ECO:0000256" key="1">
    <source>
        <dbReference type="SAM" id="Coils"/>
    </source>
</evidence>
<feature type="compositionally biased region" description="Acidic residues" evidence="2">
    <location>
        <begin position="1904"/>
        <end position="1914"/>
    </location>
</feature>
<keyword evidence="1" id="KW-0175">Coiled coil</keyword>
<dbReference type="InterPro" id="IPR057746">
    <property type="entry name" value="CpnT-like_N"/>
</dbReference>
<protein>
    <recommendedName>
        <fullName evidence="3">Outer membrane channel protein CpnT-like N-terminal domain-containing protein</fullName>
    </recommendedName>
</protein>
<name>A0ABS4QPP7_9NOCA</name>
<feature type="region of interest" description="Disordered" evidence="2">
    <location>
        <begin position="1662"/>
        <end position="1690"/>
    </location>
</feature>
<feature type="region of interest" description="Disordered" evidence="2">
    <location>
        <begin position="2172"/>
        <end position="2196"/>
    </location>
</feature>
<feature type="region of interest" description="Disordered" evidence="2">
    <location>
        <begin position="1555"/>
        <end position="1635"/>
    </location>
</feature>
<feature type="compositionally biased region" description="Polar residues" evidence="2">
    <location>
        <begin position="369"/>
        <end position="384"/>
    </location>
</feature>
<organism evidence="4 5">
    <name type="scientific">Nocardia goodfellowii</name>
    <dbReference type="NCBI Taxonomy" id="882446"/>
    <lineage>
        <taxon>Bacteria</taxon>
        <taxon>Bacillati</taxon>
        <taxon>Actinomycetota</taxon>
        <taxon>Actinomycetes</taxon>
        <taxon>Mycobacteriales</taxon>
        <taxon>Nocardiaceae</taxon>
        <taxon>Nocardia</taxon>
    </lineage>
</organism>
<feature type="region of interest" description="Disordered" evidence="2">
    <location>
        <begin position="336"/>
        <end position="384"/>
    </location>
</feature>
<feature type="compositionally biased region" description="Basic and acidic residues" evidence="2">
    <location>
        <begin position="2641"/>
        <end position="2650"/>
    </location>
</feature>
<gene>
    <name evidence="4" type="ORF">BJ987_006576</name>
</gene>
<feature type="coiled-coil region" evidence="1">
    <location>
        <begin position="1696"/>
        <end position="1723"/>
    </location>
</feature>
<evidence type="ECO:0000256" key="2">
    <source>
        <dbReference type="SAM" id="MobiDB-lite"/>
    </source>
</evidence>
<reference evidence="4 5" key="1">
    <citation type="submission" date="2021-03" db="EMBL/GenBank/DDBJ databases">
        <title>Sequencing the genomes of 1000 actinobacteria strains.</title>
        <authorList>
            <person name="Klenk H.-P."/>
        </authorList>
    </citation>
    <scope>NUCLEOTIDE SEQUENCE [LARGE SCALE GENOMIC DNA]</scope>
    <source>
        <strain evidence="4 5">DSM 45516</strain>
    </source>
</reference>
<feature type="compositionally biased region" description="Polar residues" evidence="2">
    <location>
        <begin position="647"/>
        <end position="662"/>
    </location>
</feature>
<feature type="region of interest" description="Disordered" evidence="2">
    <location>
        <begin position="2619"/>
        <end position="2687"/>
    </location>
</feature>
<sequence length="2687" mass="289955">MGLPFPEWAIDHAWIAGADWPHADEDMLEALGDRLAEVAEVLLGEEVSDAIYTALRSNAAAYAGGDGGSAIEDALRGLLDGGIALTEGFSEAATATYEYSDDIFSAKVQGYIALGWLVAEIAWAVLAGPAGPLIHITALTVAREFFERLGQALVRKIANQLLRLGAHKVPTVVIAHGAAELIEEGITEAAQGTVEELGAQTVLINSGRQDGIDWARVAVNAGVSALAGAGGGLGGHIAHRQFAKIPGLSVNRLGGLTQGLAVGGIAGLTGGVTAALVTGQWDPKALLGGVISGAAPSAVYGWKGTSDHAGVSIAQAAQQMQTQKPWMSAMEAQARADTMVENQHKQVDSQPLSSSERAAAHSAIDRTDQAVTASATTSGDDANPQVNQHARLAMLEQVDGTIQARPEELSPFRLASDGTEPAVQASAHPVGDTSNAAGSGMVPISGTQAGVPATAAPNAAAASGTASSTPANATASPSSAHPSANSSADVETVSAAAEPATTIVHPDSITRDLATTLESFEALIPGLTTQQLDQVAAQLIPPVVAATQQSTGPLRVRFTPQPTNTSSAPRVRVMVTESGKVGVGGHSTMFDLTVPQAAKRTAVQANYHPTFAGNVLAGAVPLSGIPVGVQAAHASEPAAPSGRQPVPTFTASATPVSGSGSESPRLPEPLPTSHPLGLNSPKQLGRHPDQHPQRFDSPPDPPAGPRSGGPDLPGSDPTPEVDPRTATEFQAAIADLVHQNEWLQGGTVRTGLFETDVFGSVRTEFGPNGLVLTIVVNERLLTDRHSLSELVAVHGYSIDQPGRFAAAYLVGQAIADIVGPRVNAKARLELYELCRAIHGDGVDRFVFEAWLDEQFSERCRIDPRAGARRWIKMSVALPESFAARAAGAATPGADVLAAGLVREVEARLAGASPAAPELSVEEHTAKAGMARLVAERYGIRLTDELVNSPFVGVPVMREIVHTVAAAHAFHPDVKPSEISLGDLDRLAETRRYTDGAFDIRLDEATLGDIEQARRQAVMEAAMGEMHGTGADLPNRALAHEFGHVALEYLPELKDYVASHAADRLRTEYQRAEAADSVTFETWLHGQFIPYCFHPDGTLNLEEAFAEAYSAVMWGDPNSGQQSLYDLWREQRETLRGNGGTESHTDDTAFDIQQRLRDSGVEAMLIGGAAANMYRSEPRVTGDTDFVVTGDPSELVARITTGFPEYEVLPQSEGSNQVYAIYLRGPRPGIDLLVAEDMAEQIAVDRAVGGVITVEDMILFKLMALGRGAPQDLDDLVSILRAGHHLDLDYLTARVADEVLDDEWSTAYEEAGLPAPDLPELIGPDVSGVGEIDDIPAGLTDSIVTAINAGGHPRADWSELTERASAPQGEILDGSTPPWNDLTETRLDSGRTAAATANSCVPDSLSQVAADQGDVVDVPDRQPGNLSGVTWRDARPLLRGAELEGFTAANGTGHAALVQGLMTEGGPGAMAWVLDQRATVDQHGVGAHAFTLKYLGEKRFEVDGCPVIYEETDEYGREWFRTEQGDWVSLADLTGGSRDETAATWATVWQGGKVVTGVGDPGARLPDAELRIGRTPDDDAAESGSGPPSPAALARERDQLAARREQVQRERDRVRSRRDHLPATQHLAAEHGLDRAAVERALSPDELTSTLEAMMAREVDDAADPVYSDPDNPFGVTAESSRPGPWHPVPGRALADLQSAAERFNDLEAEVQKLNRRISDLDRRIAAFGPPDRVAAQDLPATAGSAAELARKRAMEARLAEAGGRQVTDSVLYISGADPRIVVIGLPADSPADFDRAFAAALELDSGVSQAIKQDNPNGEAATTVEYRRLVTDLDGRYQLERLPGPAIIVPRNLAVLRGEATDITLWRDSGGDWRAVPIATGNLELTGVVPLVGVPRPNLPPPDPDAEEPADEEPANAGEEPPREYPKRWDEWAPLPTTAAEQWRPFRPSPLERREIPGLNKYASVPVGDAIEAGLLQGLSADDPRPEMLFPKGLPFAPGGDFLDPADAEVTHQDLGENVFHASILSTIFGQNQAFRHPWTLDFVQHRPWLGRFAVWATSRVPSVDPDLNAESRQLWKQVAARTISQNELRERMRTLETRHQRYSAARWLPFFRSAGQYPWFRQGQTNPQPLHDDPLLFQTPDGSFVDYHYPLHHQGQDPISDQDSVDVLAGRHESRDRRSWNHRHQRSNISPESDIDSLREQQKLLQQRWNRLQEWTVEQYNWIDQHRDAVLDRIVEHAVDDPDRYSGGDKRTWIFSTTTDRWVRDHDGSHMPRRPDGSTWLRDTAGAIRPKAELRAALEQVLDHAISNEYRFAADRHRRARLDPVPDFVAALNRLENGVPLRADILMLEDLLHEAGYLAAKPDNTWEDANRNGKTLGFDWDKNRPELNGGDSWDVSREPMPWILDESTRWRPWQHDGRVWRHNVGFRSAWSLFGMFTGRRREGIQYPGLTPPSTAPVNTCVSDSLGRIEADQRDADIYVPPIQPQNPAGFPWRVVRQFLRGARPEGFGGPGDRGHAKLVDGLMRKGRAGAIAWVLDQRTTVDQHGVGAHAYTVKYLGGNSFEVDGRTASYDGTDETGREWFRTENGDRKSLAELVGGTRAETVATWAAMWNDSRVVTGVGDLSTPEPDDRLRIGQAADENPEHRDHAEQARSSPRPPAYEVARPDSAAIPPAPDPDIPFTLGGESR</sequence>
<comment type="caution">
    <text evidence="4">The sequence shown here is derived from an EMBL/GenBank/DDBJ whole genome shotgun (WGS) entry which is preliminary data.</text>
</comment>
<dbReference type="Proteomes" id="UP001519325">
    <property type="component" value="Unassembled WGS sequence"/>
</dbReference>
<evidence type="ECO:0000259" key="3">
    <source>
        <dbReference type="Pfam" id="PF25547"/>
    </source>
</evidence>
<feature type="region of interest" description="Disordered" evidence="2">
    <location>
        <begin position="1894"/>
        <end position="1929"/>
    </location>
</feature>